<accession>A0ABY0SVY6</accession>
<dbReference type="InterPro" id="IPR001598">
    <property type="entry name" value="Transposase_IS30_CS"/>
</dbReference>
<dbReference type="NCBIfam" id="NF033563">
    <property type="entry name" value="transpos_IS30"/>
    <property type="match status" value="1"/>
</dbReference>
<gene>
    <name evidence="4" type="ORF">SAMN04488512_12428</name>
</gene>
<dbReference type="Gene3D" id="3.30.420.10">
    <property type="entry name" value="Ribonuclease H-like superfamily/Ribonuclease H"/>
    <property type="match status" value="1"/>
</dbReference>
<comment type="function">
    <text evidence="1">Required for the transposition of the insertion element.</text>
</comment>
<comment type="similarity">
    <text evidence="2">Belongs to the transposase IS30 family.</text>
</comment>
<reference evidence="4 5" key="1">
    <citation type="submission" date="2016-10" db="EMBL/GenBank/DDBJ databases">
        <authorList>
            <person name="Varghese N."/>
            <person name="Submissions S."/>
        </authorList>
    </citation>
    <scope>NUCLEOTIDE SEQUENCE [LARGE SCALE GENOMIC DNA]</scope>
    <source>
        <strain evidence="4 5">DSM 17584</strain>
    </source>
</reference>
<organism evidence="4 5">
    <name type="scientific">Sulfitobacter litoralis</name>
    <dbReference type="NCBI Taxonomy" id="335975"/>
    <lineage>
        <taxon>Bacteria</taxon>
        <taxon>Pseudomonadati</taxon>
        <taxon>Pseudomonadota</taxon>
        <taxon>Alphaproteobacteria</taxon>
        <taxon>Rhodobacterales</taxon>
        <taxon>Roseobacteraceae</taxon>
        <taxon>Sulfitobacter</taxon>
    </lineage>
</organism>
<evidence type="ECO:0000313" key="5">
    <source>
        <dbReference type="Proteomes" id="UP000198646"/>
    </source>
</evidence>
<dbReference type="InterPro" id="IPR051917">
    <property type="entry name" value="Transposase-Integrase"/>
</dbReference>
<dbReference type="PROSITE" id="PS50994">
    <property type="entry name" value="INTEGRASE"/>
    <property type="match status" value="1"/>
</dbReference>
<dbReference type="Proteomes" id="UP000198646">
    <property type="component" value="Unassembled WGS sequence"/>
</dbReference>
<dbReference type="SUPFAM" id="SSF53098">
    <property type="entry name" value="Ribonuclease H-like"/>
    <property type="match status" value="1"/>
</dbReference>
<comment type="caution">
    <text evidence="4">The sequence shown here is derived from an EMBL/GenBank/DDBJ whole genome shotgun (WGS) entry which is preliminary data.</text>
</comment>
<evidence type="ECO:0000256" key="2">
    <source>
        <dbReference type="ARBA" id="ARBA00006363"/>
    </source>
</evidence>
<sequence>MQSALRPKPCFLSTHSALRAMVAQKLQEQWSPQQIAGWLKITFDGDETMHVSHETIYKSLFIQARGVLKKELMAHLRSRRIMRRGKTASTAGQTRGQIIDAVSIRDRPAEIEDRAVPGHWEGDLLSGAKNSHIATLVERTSRFVMLVQVKGKDSNTVVDALIRQVGQLPKSVMASLTWDRGTELAYHTRFSVTTDISVYFCDPQSPWQRGSNENTNGLLRQYFPKGTDLSSFSQDDLDQVALKLNTRPRKTLGYATPSDRFNAALALTG</sequence>
<dbReference type="PANTHER" id="PTHR10948">
    <property type="entry name" value="TRANSPOSASE"/>
    <property type="match status" value="1"/>
</dbReference>
<dbReference type="PANTHER" id="PTHR10948:SF23">
    <property type="entry name" value="TRANSPOSASE INSI FOR INSERTION SEQUENCE ELEMENT IS30A-RELATED"/>
    <property type="match status" value="1"/>
</dbReference>
<feature type="domain" description="Integrase catalytic" evidence="3">
    <location>
        <begin position="113"/>
        <end position="265"/>
    </location>
</feature>
<dbReference type="InterPro" id="IPR053392">
    <property type="entry name" value="Transposase_IS30-like"/>
</dbReference>
<evidence type="ECO:0000313" key="4">
    <source>
        <dbReference type="EMBL" id="SDP63786.1"/>
    </source>
</evidence>
<dbReference type="PROSITE" id="PS01043">
    <property type="entry name" value="TRANSPOSASE_IS30"/>
    <property type="match status" value="1"/>
</dbReference>
<evidence type="ECO:0000256" key="1">
    <source>
        <dbReference type="ARBA" id="ARBA00002190"/>
    </source>
</evidence>
<keyword evidence="5" id="KW-1185">Reference proteome</keyword>
<dbReference type="InterPro" id="IPR012337">
    <property type="entry name" value="RNaseH-like_sf"/>
</dbReference>
<dbReference type="InterPro" id="IPR036397">
    <property type="entry name" value="RNaseH_sf"/>
</dbReference>
<protein>
    <submittedName>
        <fullName evidence="4">Transposase and inactivated derivatives, IS30 family</fullName>
    </submittedName>
</protein>
<proteinExistence type="inferred from homology"/>
<dbReference type="EMBL" id="FNJD01000024">
    <property type="protein sequence ID" value="SDP63786.1"/>
    <property type="molecule type" value="Genomic_DNA"/>
</dbReference>
<dbReference type="Pfam" id="PF00665">
    <property type="entry name" value="rve"/>
    <property type="match status" value="1"/>
</dbReference>
<dbReference type="InterPro" id="IPR001584">
    <property type="entry name" value="Integrase_cat-core"/>
</dbReference>
<evidence type="ECO:0000259" key="3">
    <source>
        <dbReference type="PROSITE" id="PS50994"/>
    </source>
</evidence>
<name>A0ABY0SVY6_9RHOB</name>